<evidence type="ECO:0000256" key="2">
    <source>
        <dbReference type="ARBA" id="ARBA00022692"/>
    </source>
</evidence>
<evidence type="ECO:0000256" key="4">
    <source>
        <dbReference type="ARBA" id="ARBA00023136"/>
    </source>
</evidence>
<feature type="transmembrane region" description="Helical" evidence="6">
    <location>
        <begin position="359"/>
        <end position="378"/>
    </location>
</feature>
<dbReference type="InterPro" id="IPR010482">
    <property type="entry name" value="TECPR1-like_DysF"/>
</dbReference>
<dbReference type="GO" id="GO:0005778">
    <property type="term" value="C:peroxisomal membrane"/>
    <property type="evidence" value="ECO:0007669"/>
    <property type="project" value="TreeGrafter"/>
</dbReference>
<accession>A0AAD5FWE4</accession>
<keyword evidence="3 6" id="KW-1133">Transmembrane helix</keyword>
<sequence length="602" mass="69021">MSKEEEEYQEVFPPDSSSESSSKQHYRDIALGLVNSAVQRGNNIAQQKPGSRRALAASTATTLLEMGMERFNTNNGRGLPSNLTAEDIQHIASMPDSAEDNESKASSSTNSHFADRLIEKLLKSTLPEDIPEREIFEKRLRDPERNKRPGLSIGTLASNVKKLASKMSNFFALQYALIYVITWKQPTKTLSVLVLYTAACLWPHLIIAYPLIFLLFGVLIPGYVHRHPPRRLDLIKVKKRGQSLLSFFNSTSESSIVEDMVDEDYLKEDAEIASSGYSISDEASEITISSTQVNSSEAKSGTGQREKKETAKHRKSNLDLLINLRDFQNLTSDLIKGMDKGEQFYFETAGFKDERLSTFIFYGVLLATFATLFLGQFIPWRAIFIQSGWVGLILCHPKAKKYLVDMSNTRKARARKAKEDKEAELSQHPESQGSDESQTKSTFIDDLLNDGKKFDRDDIIVDDAPEVRIVEVFQLQIKSILKHDWSFYRYSTTMYDTENKTRTSGKRPQGVEYLSEVLPPHDWKFDMGFVNKWVLDTNPKTFIEERNLKPDLFIVKDNEQEGWIYDNMEGVVHSDIVYEFRRRRLYRECYRYARPHKRPKSD</sequence>
<dbReference type="PANTHER" id="PTHR28304">
    <property type="entry name" value="PEROXISOMAL MEMBRANE PROTEIN PEX29"/>
    <property type="match status" value="1"/>
</dbReference>
<dbReference type="InterPro" id="IPR052816">
    <property type="entry name" value="Peroxisomal_Membrane_PEX28-32"/>
</dbReference>
<evidence type="ECO:0000259" key="7">
    <source>
        <dbReference type="Pfam" id="PF06398"/>
    </source>
</evidence>
<dbReference type="PANTHER" id="PTHR28304:SF1">
    <property type="entry name" value="PEROXISOMAL MEMBRANE PROTEIN PEX28"/>
    <property type="match status" value="1"/>
</dbReference>
<dbReference type="EMBL" id="JAIHNG010000175">
    <property type="protein sequence ID" value="KAI5949002.1"/>
    <property type="molecule type" value="Genomic_DNA"/>
</dbReference>
<keyword evidence="2 6" id="KW-0812">Transmembrane</keyword>
<dbReference type="GO" id="GO:0007031">
    <property type="term" value="P:peroxisome organization"/>
    <property type="evidence" value="ECO:0007669"/>
    <property type="project" value="UniProtKB-ARBA"/>
</dbReference>
<feature type="domain" description="TECPR1-like DysF" evidence="7">
    <location>
        <begin position="151"/>
        <end position="587"/>
    </location>
</feature>
<proteinExistence type="predicted"/>
<gene>
    <name evidence="8" type="ORF">KGF57_005065</name>
</gene>
<reference evidence="8 9" key="1">
    <citation type="journal article" date="2022" name="DNA Res.">
        <title>Genome analysis of five recently described species of the CUG-Ser clade uncovers Candida theae as a new hybrid lineage with pathogenic potential in the Candida parapsilosis species complex.</title>
        <authorList>
            <person name="Mixao V."/>
            <person name="Del Olmo V."/>
            <person name="Hegedusova E."/>
            <person name="Saus E."/>
            <person name="Pryszcz L."/>
            <person name="Cillingova A."/>
            <person name="Nosek J."/>
            <person name="Gabaldon T."/>
        </authorList>
    </citation>
    <scope>NUCLEOTIDE SEQUENCE [LARGE SCALE GENOMIC DNA]</scope>
    <source>
        <strain evidence="8 9">CBS 12239</strain>
    </source>
</reference>
<keyword evidence="9" id="KW-1185">Reference proteome</keyword>
<evidence type="ECO:0000313" key="9">
    <source>
        <dbReference type="Proteomes" id="UP001204833"/>
    </source>
</evidence>
<feature type="transmembrane region" description="Helical" evidence="6">
    <location>
        <begin position="163"/>
        <end position="181"/>
    </location>
</feature>
<feature type="region of interest" description="Disordered" evidence="5">
    <location>
        <begin position="290"/>
        <end position="313"/>
    </location>
</feature>
<feature type="transmembrane region" description="Helical" evidence="6">
    <location>
        <begin position="201"/>
        <end position="224"/>
    </location>
</feature>
<protein>
    <recommendedName>
        <fullName evidence="7">TECPR1-like DysF domain-containing protein</fullName>
    </recommendedName>
</protein>
<comment type="subcellular location">
    <subcellularLocation>
        <location evidence="1">Membrane</location>
        <topology evidence="1">Multi-pass membrane protein</topology>
    </subcellularLocation>
</comment>
<evidence type="ECO:0000256" key="1">
    <source>
        <dbReference type="ARBA" id="ARBA00004141"/>
    </source>
</evidence>
<feature type="compositionally biased region" description="Polar residues" evidence="5">
    <location>
        <begin position="428"/>
        <end position="439"/>
    </location>
</feature>
<dbReference type="GeneID" id="76153109"/>
<name>A0AAD5FWE4_9ASCO</name>
<dbReference type="Pfam" id="PF06398">
    <property type="entry name" value="Pex24p"/>
    <property type="match status" value="1"/>
</dbReference>
<feature type="region of interest" description="Disordered" evidence="5">
    <location>
        <begin position="1"/>
        <end position="24"/>
    </location>
</feature>
<comment type="caution">
    <text evidence="8">The sequence shown here is derived from an EMBL/GenBank/DDBJ whole genome shotgun (WGS) entry which is preliminary data.</text>
</comment>
<dbReference type="Proteomes" id="UP001204833">
    <property type="component" value="Unassembled WGS sequence"/>
</dbReference>
<feature type="compositionally biased region" description="Basic and acidic residues" evidence="5">
    <location>
        <begin position="417"/>
        <end position="427"/>
    </location>
</feature>
<evidence type="ECO:0000256" key="5">
    <source>
        <dbReference type="SAM" id="MobiDB-lite"/>
    </source>
</evidence>
<dbReference type="RefSeq" id="XP_051606512.1">
    <property type="nucleotide sequence ID" value="XM_051754641.1"/>
</dbReference>
<evidence type="ECO:0000256" key="6">
    <source>
        <dbReference type="SAM" id="Phobius"/>
    </source>
</evidence>
<organism evidence="8 9">
    <name type="scientific">Candida theae</name>
    <dbReference type="NCBI Taxonomy" id="1198502"/>
    <lineage>
        <taxon>Eukaryota</taxon>
        <taxon>Fungi</taxon>
        <taxon>Dikarya</taxon>
        <taxon>Ascomycota</taxon>
        <taxon>Saccharomycotina</taxon>
        <taxon>Pichiomycetes</taxon>
        <taxon>Debaryomycetaceae</taxon>
        <taxon>Candida/Lodderomyces clade</taxon>
        <taxon>Candida</taxon>
    </lineage>
</organism>
<feature type="region of interest" description="Disordered" evidence="5">
    <location>
        <begin position="415"/>
        <end position="439"/>
    </location>
</feature>
<evidence type="ECO:0000256" key="3">
    <source>
        <dbReference type="ARBA" id="ARBA00022989"/>
    </source>
</evidence>
<evidence type="ECO:0000313" key="8">
    <source>
        <dbReference type="EMBL" id="KAI5949002.1"/>
    </source>
</evidence>
<keyword evidence="4 6" id="KW-0472">Membrane</keyword>
<dbReference type="AlphaFoldDB" id="A0AAD5FWE4"/>
<feature type="compositionally biased region" description="Polar residues" evidence="5">
    <location>
        <begin position="290"/>
        <end position="303"/>
    </location>
</feature>